<dbReference type="Proteomes" id="UP000031518">
    <property type="component" value="Unassembled WGS sequence"/>
</dbReference>
<organism evidence="3 4">
    <name type="scientific">Pyrinomonas methylaliphatogenes</name>
    <dbReference type="NCBI Taxonomy" id="454194"/>
    <lineage>
        <taxon>Bacteria</taxon>
        <taxon>Pseudomonadati</taxon>
        <taxon>Acidobacteriota</taxon>
        <taxon>Blastocatellia</taxon>
        <taxon>Blastocatellales</taxon>
        <taxon>Pyrinomonadaceae</taxon>
        <taxon>Pyrinomonas</taxon>
    </lineage>
</organism>
<dbReference type="CDD" id="cd02109">
    <property type="entry name" value="arch_bact_SO_family_Moco"/>
    <property type="match status" value="1"/>
</dbReference>
<accession>A0A0B6X2G0</accession>
<evidence type="ECO:0000259" key="2">
    <source>
        <dbReference type="Pfam" id="PF00174"/>
    </source>
</evidence>
<keyword evidence="4" id="KW-1185">Reference proteome</keyword>
<dbReference type="InterPro" id="IPR036374">
    <property type="entry name" value="OxRdtase_Mopterin-bd_sf"/>
</dbReference>
<reference evidence="3 4" key="1">
    <citation type="submission" date="2013-12" db="EMBL/GenBank/DDBJ databases">
        <authorList>
            <person name="Stott M."/>
        </authorList>
    </citation>
    <scope>NUCLEOTIDE SEQUENCE [LARGE SCALE GENOMIC DNA]</scope>
    <source>
        <strain evidence="3 4">K22</strain>
    </source>
</reference>
<dbReference type="AlphaFoldDB" id="A0A0B6X2G0"/>
<dbReference type="PANTHER" id="PTHR43032">
    <property type="entry name" value="PROTEIN-METHIONINE-SULFOXIDE REDUCTASE"/>
    <property type="match status" value="1"/>
</dbReference>
<evidence type="ECO:0000313" key="4">
    <source>
        <dbReference type="Proteomes" id="UP000031518"/>
    </source>
</evidence>
<dbReference type="InterPro" id="IPR000572">
    <property type="entry name" value="OxRdtase_Mopterin-bd_dom"/>
</dbReference>
<protein>
    <submittedName>
        <fullName evidence="3">Sulfite oxidase-like oxidoreductase</fullName>
    </submittedName>
</protein>
<gene>
    <name evidence="3" type="ORF">PYK22_02566</name>
</gene>
<reference evidence="3 4" key="2">
    <citation type="submission" date="2015-01" db="EMBL/GenBank/DDBJ databases">
        <title>Complete genome sequence of Pyrinomonas methylaliphatogenes type strain K22T.</title>
        <authorList>
            <person name="Lee K.C.Y."/>
            <person name="Power J.F."/>
            <person name="Dunfield P.F."/>
            <person name="Morgan X.C."/>
            <person name="Huttenhower C."/>
            <person name="Stott M.B."/>
        </authorList>
    </citation>
    <scope>NUCLEOTIDE SEQUENCE [LARGE SCALE GENOMIC DNA]</scope>
    <source>
        <strain evidence="3 4">K22</strain>
    </source>
</reference>
<sequence length="230" mass="26896">MSFLSNLFEDPYYQRGEPRRPEELNDPDLIISPDTRRENRLPPGQTRTRKWPVLDAHGTPHIDLANWTLEVNGLVERPQRWTLAEFMSLPAVRVYADFHCVTRWSRLDNIWTGVATREIARRVGLRPEARFVFVTAYDNGWTTNLPLEYFLAEDSLFAWEHDGKPIPPEHGGPVRLIVPRLYAWKSAKWVKSITFLERDRPGFWEEGGYHMRGNPWVGPDGERFRERGEG</sequence>
<dbReference type="STRING" id="454194.PYK22_02566"/>
<dbReference type="Gene3D" id="3.90.420.10">
    <property type="entry name" value="Oxidoreductase, molybdopterin-binding domain"/>
    <property type="match status" value="1"/>
</dbReference>
<evidence type="ECO:0000256" key="1">
    <source>
        <dbReference type="SAM" id="MobiDB-lite"/>
    </source>
</evidence>
<dbReference type="PANTHER" id="PTHR43032:SF4">
    <property type="entry name" value="OXIDOREDUCTASE MOLYBDOPTERIN-BINDING DOMAIN-CONTAINING PROTEIN"/>
    <property type="match status" value="1"/>
</dbReference>
<dbReference type="RefSeq" id="WP_041977844.1">
    <property type="nucleotide sequence ID" value="NZ_CBXV010000008.1"/>
</dbReference>
<evidence type="ECO:0000313" key="3">
    <source>
        <dbReference type="EMBL" id="CDM66535.1"/>
    </source>
</evidence>
<dbReference type="SUPFAM" id="SSF56524">
    <property type="entry name" value="Oxidoreductase molybdopterin-binding domain"/>
    <property type="match status" value="1"/>
</dbReference>
<proteinExistence type="predicted"/>
<dbReference type="Pfam" id="PF00174">
    <property type="entry name" value="Oxidored_molyb"/>
    <property type="match status" value="1"/>
</dbReference>
<dbReference type="OrthoDB" id="9778777at2"/>
<name>A0A0B6X2G0_9BACT</name>
<feature type="region of interest" description="Disordered" evidence="1">
    <location>
        <begin position="12"/>
        <end position="48"/>
    </location>
</feature>
<feature type="domain" description="Oxidoreductase molybdopterin-binding" evidence="2">
    <location>
        <begin position="58"/>
        <end position="204"/>
    </location>
</feature>
<dbReference type="EMBL" id="CBXV010000008">
    <property type="protein sequence ID" value="CDM66535.1"/>
    <property type="molecule type" value="Genomic_DNA"/>
</dbReference>